<dbReference type="EMBL" id="JBHSQI010000003">
    <property type="protein sequence ID" value="MFC6153410.1"/>
    <property type="molecule type" value="Genomic_DNA"/>
</dbReference>
<evidence type="ECO:0000256" key="1">
    <source>
        <dbReference type="ARBA" id="ARBA00004496"/>
    </source>
</evidence>
<evidence type="ECO:0000256" key="5">
    <source>
        <dbReference type="ARBA" id="ARBA00022908"/>
    </source>
</evidence>
<dbReference type="PROSITE" id="PS51900">
    <property type="entry name" value="CB"/>
    <property type="match status" value="1"/>
</dbReference>
<dbReference type="Gene3D" id="1.10.150.130">
    <property type="match status" value="1"/>
</dbReference>
<evidence type="ECO:0000256" key="6">
    <source>
        <dbReference type="ARBA" id="ARBA00023125"/>
    </source>
</evidence>
<comment type="function">
    <text evidence="9">Site-specific tyrosine recombinase, which acts by catalyzing the cutting and rejoining of the recombining DNA molecules. The XerC-XerD complex is essential to convert dimers of the bacterial chromosome into monomers to permit their segregation at cell division. It also contributes to the segregational stability of plasmids.</text>
</comment>
<dbReference type="CDD" id="cd00798">
    <property type="entry name" value="INT_XerDC_C"/>
    <property type="match status" value="1"/>
</dbReference>
<evidence type="ECO:0000256" key="2">
    <source>
        <dbReference type="ARBA" id="ARBA00022490"/>
    </source>
</evidence>
<feature type="domain" description="Tyr recombinase" evidence="10">
    <location>
        <begin position="131"/>
        <end position="318"/>
    </location>
</feature>
<keyword evidence="5 9" id="KW-0229">DNA integration</keyword>
<dbReference type="SUPFAM" id="SSF47823">
    <property type="entry name" value="lambda integrase-like, N-terminal domain"/>
    <property type="match status" value="1"/>
</dbReference>
<feature type="active site" evidence="9">
    <location>
        <position position="270"/>
    </location>
</feature>
<dbReference type="PANTHER" id="PTHR30349:SF77">
    <property type="entry name" value="TYROSINE RECOMBINASE XERC"/>
    <property type="match status" value="1"/>
</dbReference>
<dbReference type="InterPro" id="IPR050090">
    <property type="entry name" value="Tyrosine_recombinase_XerCD"/>
</dbReference>
<sequence length="324" mass="35232">MNYTEPDESAGSLDDGPEDRLVDEATAALLGEFERHLAIERNLSEHTVRAYLLDVTGMLEHAARLGVTEVAAIDLAVLRSWLANLQTRGKARSTMARRASAVRVFTAWLRRTGRTETDAGSLLLSPKRAKSLPSVLRVEEAAAVLDGGHEEPGETTPVGLRDTALLELLYATGIRVGELVGLDVDDVDDERRVVRVMGKGSKERTVPFGLPAARALQLWRTQGRPALATHRSGPALFLGARGGRLDQRVVRDLVHRRVAAVPGAPDMGPHGFRHTAATHLLEGGADLRSVQELLGHASLSTTQIYTHVSTDRLRTAYRQAHPRA</sequence>
<dbReference type="RefSeq" id="WP_128221239.1">
    <property type="nucleotide sequence ID" value="NZ_CP034929.1"/>
</dbReference>
<feature type="active site" evidence="9">
    <location>
        <position position="296"/>
    </location>
</feature>
<dbReference type="InterPro" id="IPR010998">
    <property type="entry name" value="Integrase_recombinase_N"/>
</dbReference>
<name>A0ABW1R004_9ACTN</name>
<comment type="caution">
    <text evidence="12">The sequence shown here is derived from an EMBL/GenBank/DDBJ whole genome shotgun (WGS) entry which is preliminary data.</text>
</comment>
<dbReference type="InterPro" id="IPR011010">
    <property type="entry name" value="DNA_brk_join_enz"/>
</dbReference>
<keyword evidence="2 9" id="KW-0963">Cytoplasm</keyword>
<dbReference type="Gene3D" id="1.10.443.10">
    <property type="entry name" value="Intergrase catalytic core"/>
    <property type="match status" value="1"/>
</dbReference>
<comment type="subcellular location">
    <subcellularLocation>
        <location evidence="1 9">Cytoplasm</location>
    </subcellularLocation>
</comment>
<keyword evidence="3 9" id="KW-0132">Cell division</keyword>
<evidence type="ECO:0000256" key="8">
    <source>
        <dbReference type="ARBA" id="ARBA00023306"/>
    </source>
</evidence>
<comment type="similarity">
    <text evidence="9">Belongs to the 'phage' integrase family. XerC subfamily.</text>
</comment>
<dbReference type="InterPro" id="IPR004107">
    <property type="entry name" value="Integrase_SAM-like_N"/>
</dbReference>
<feature type="domain" description="Core-binding (CB)" evidence="11">
    <location>
        <begin position="24"/>
        <end position="110"/>
    </location>
</feature>
<feature type="active site" description="O-(3'-phospho-DNA)-tyrosine intermediate" evidence="9">
    <location>
        <position position="305"/>
    </location>
</feature>
<evidence type="ECO:0000256" key="9">
    <source>
        <dbReference type="HAMAP-Rule" id="MF_01808"/>
    </source>
</evidence>
<keyword evidence="13" id="KW-1185">Reference proteome</keyword>
<dbReference type="Proteomes" id="UP001596098">
    <property type="component" value="Unassembled WGS sequence"/>
</dbReference>
<accession>A0ABW1R004</accession>
<dbReference type="Pfam" id="PF00589">
    <property type="entry name" value="Phage_integrase"/>
    <property type="match status" value="1"/>
</dbReference>
<dbReference type="NCBIfam" id="NF001399">
    <property type="entry name" value="PRK00283.1"/>
    <property type="match status" value="1"/>
</dbReference>
<comment type="subunit">
    <text evidence="9">Forms a cyclic heterotetrameric complex composed of two molecules of XerC and two molecules of XerD.</text>
</comment>
<dbReference type="PROSITE" id="PS51898">
    <property type="entry name" value="TYR_RECOMBINASE"/>
    <property type="match status" value="1"/>
</dbReference>
<dbReference type="PANTHER" id="PTHR30349">
    <property type="entry name" value="PHAGE INTEGRASE-RELATED"/>
    <property type="match status" value="1"/>
</dbReference>
<evidence type="ECO:0000256" key="7">
    <source>
        <dbReference type="ARBA" id="ARBA00023172"/>
    </source>
</evidence>
<organism evidence="12 13">
    <name type="scientific">Nocardioides yefusunii</name>
    <dbReference type="NCBI Taxonomy" id="2500546"/>
    <lineage>
        <taxon>Bacteria</taxon>
        <taxon>Bacillati</taxon>
        <taxon>Actinomycetota</taxon>
        <taxon>Actinomycetes</taxon>
        <taxon>Propionibacteriales</taxon>
        <taxon>Nocardioidaceae</taxon>
        <taxon>Nocardioides</taxon>
    </lineage>
</organism>
<dbReference type="InterPro" id="IPR013762">
    <property type="entry name" value="Integrase-like_cat_sf"/>
</dbReference>
<gene>
    <name evidence="9" type="primary">xerC</name>
    <name evidence="12" type="ORF">ACFPWU_06980</name>
</gene>
<feature type="active site" evidence="9">
    <location>
        <position position="199"/>
    </location>
</feature>
<keyword evidence="7 9" id="KW-0233">DNA recombination</keyword>
<dbReference type="InterPro" id="IPR023009">
    <property type="entry name" value="Tyrosine_recombinase_XerC/XerD"/>
</dbReference>
<evidence type="ECO:0000256" key="4">
    <source>
        <dbReference type="ARBA" id="ARBA00022829"/>
    </source>
</evidence>
<keyword evidence="8 9" id="KW-0131">Cell cycle</keyword>
<evidence type="ECO:0000259" key="10">
    <source>
        <dbReference type="PROSITE" id="PS51898"/>
    </source>
</evidence>
<evidence type="ECO:0000313" key="13">
    <source>
        <dbReference type="Proteomes" id="UP001596098"/>
    </source>
</evidence>
<dbReference type="Pfam" id="PF02899">
    <property type="entry name" value="Phage_int_SAM_1"/>
    <property type="match status" value="1"/>
</dbReference>
<dbReference type="InterPro" id="IPR002104">
    <property type="entry name" value="Integrase_catalytic"/>
</dbReference>
<evidence type="ECO:0000256" key="3">
    <source>
        <dbReference type="ARBA" id="ARBA00022618"/>
    </source>
</evidence>
<evidence type="ECO:0000259" key="11">
    <source>
        <dbReference type="PROSITE" id="PS51900"/>
    </source>
</evidence>
<protein>
    <recommendedName>
        <fullName evidence="9">Tyrosine recombinase XerC</fullName>
    </recommendedName>
</protein>
<feature type="active site" evidence="9">
    <location>
        <position position="273"/>
    </location>
</feature>
<dbReference type="SUPFAM" id="SSF56349">
    <property type="entry name" value="DNA breaking-rejoining enzymes"/>
    <property type="match status" value="1"/>
</dbReference>
<feature type="active site" evidence="9">
    <location>
        <position position="175"/>
    </location>
</feature>
<dbReference type="InterPro" id="IPR044068">
    <property type="entry name" value="CB"/>
</dbReference>
<evidence type="ECO:0000313" key="12">
    <source>
        <dbReference type="EMBL" id="MFC6153410.1"/>
    </source>
</evidence>
<reference evidence="13" key="1">
    <citation type="journal article" date="2019" name="Int. J. Syst. Evol. Microbiol.">
        <title>The Global Catalogue of Microorganisms (GCM) 10K type strain sequencing project: providing services to taxonomists for standard genome sequencing and annotation.</title>
        <authorList>
            <consortium name="The Broad Institute Genomics Platform"/>
            <consortium name="The Broad Institute Genome Sequencing Center for Infectious Disease"/>
            <person name="Wu L."/>
            <person name="Ma J."/>
        </authorList>
    </citation>
    <scope>NUCLEOTIDE SEQUENCE [LARGE SCALE GENOMIC DNA]</scope>
    <source>
        <strain evidence="13">DFY28</strain>
    </source>
</reference>
<proteinExistence type="inferred from homology"/>
<keyword evidence="4 9" id="KW-0159">Chromosome partition</keyword>
<keyword evidence="6 9" id="KW-0238">DNA-binding</keyword>
<dbReference type="HAMAP" id="MF_01808">
    <property type="entry name" value="Recomb_XerC_XerD"/>
    <property type="match status" value="1"/>
</dbReference>